<feature type="domain" description="Myb-like" evidence="1">
    <location>
        <begin position="59"/>
        <end position="109"/>
    </location>
</feature>
<dbReference type="AlphaFoldDB" id="A0A1R2C700"/>
<dbReference type="PROSITE" id="PS51294">
    <property type="entry name" value="HTH_MYB"/>
    <property type="match status" value="2"/>
</dbReference>
<evidence type="ECO:0000259" key="1">
    <source>
        <dbReference type="PROSITE" id="PS50090"/>
    </source>
</evidence>
<proteinExistence type="predicted"/>
<dbReference type="OrthoDB" id="2143914at2759"/>
<feature type="domain" description="HTH myb-type" evidence="2">
    <location>
        <begin position="67"/>
        <end position="113"/>
    </location>
</feature>
<organism evidence="3 4">
    <name type="scientific">Stentor coeruleus</name>
    <dbReference type="NCBI Taxonomy" id="5963"/>
    <lineage>
        <taxon>Eukaryota</taxon>
        <taxon>Sar</taxon>
        <taxon>Alveolata</taxon>
        <taxon>Ciliophora</taxon>
        <taxon>Postciliodesmatophora</taxon>
        <taxon>Heterotrichea</taxon>
        <taxon>Heterotrichida</taxon>
        <taxon>Stentoridae</taxon>
        <taxon>Stentor</taxon>
    </lineage>
</organism>
<gene>
    <name evidence="3" type="ORF">SteCoe_14070</name>
</gene>
<feature type="domain" description="HTH myb-type" evidence="2">
    <location>
        <begin position="1"/>
        <end position="62"/>
    </location>
</feature>
<feature type="domain" description="Myb-like" evidence="1">
    <location>
        <begin position="1"/>
        <end position="58"/>
    </location>
</feature>
<dbReference type="InterPro" id="IPR009057">
    <property type="entry name" value="Homeodomain-like_sf"/>
</dbReference>
<dbReference type="GO" id="GO:0000978">
    <property type="term" value="F:RNA polymerase II cis-regulatory region sequence-specific DNA binding"/>
    <property type="evidence" value="ECO:0007669"/>
    <property type="project" value="TreeGrafter"/>
</dbReference>
<accession>A0A1R2C700</accession>
<dbReference type="PANTHER" id="PTHR45614">
    <property type="entry name" value="MYB PROTEIN-RELATED"/>
    <property type="match status" value="1"/>
</dbReference>
<dbReference type="EMBL" id="MPUH01000259">
    <property type="protein sequence ID" value="OMJ84750.1"/>
    <property type="molecule type" value="Genomic_DNA"/>
</dbReference>
<dbReference type="SMART" id="SM00717">
    <property type="entry name" value="SANT"/>
    <property type="match status" value="2"/>
</dbReference>
<protein>
    <recommendedName>
        <fullName evidence="5">Myb-like DNA-binding domain containing protein</fullName>
    </recommendedName>
</protein>
<comment type="caution">
    <text evidence="3">The sequence shown here is derived from an EMBL/GenBank/DDBJ whole genome shotgun (WGS) entry which is preliminary data.</text>
</comment>
<name>A0A1R2C700_9CILI</name>
<evidence type="ECO:0000313" key="3">
    <source>
        <dbReference type="EMBL" id="OMJ84750.1"/>
    </source>
</evidence>
<dbReference type="CDD" id="cd00167">
    <property type="entry name" value="SANT"/>
    <property type="match status" value="2"/>
</dbReference>
<evidence type="ECO:0000259" key="2">
    <source>
        <dbReference type="PROSITE" id="PS51294"/>
    </source>
</evidence>
<dbReference type="Proteomes" id="UP000187209">
    <property type="component" value="Unassembled WGS sequence"/>
</dbReference>
<dbReference type="Pfam" id="PF00249">
    <property type="entry name" value="Myb_DNA-binding"/>
    <property type="match status" value="2"/>
</dbReference>
<dbReference type="SUPFAM" id="SSF46689">
    <property type="entry name" value="Homeodomain-like"/>
    <property type="match status" value="1"/>
</dbReference>
<dbReference type="Gene3D" id="1.10.10.60">
    <property type="entry name" value="Homeodomain-like"/>
    <property type="match status" value="2"/>
</dbReference>
<dbReference type="InterPro" id="IPR017930">
    <property type="entry name" value="Myb_dom"/>
</dbReference>
<dbReference type="InterPro" id="IPR001005">
    <property type="entry name" value="SANT/Myb"/>
</dbReference>
<dbReference type="GO" id="GO:0000981">
    <property type="term" value="F:DNA-binding transcription factor activity, RNA polymerase II-specific"/>
    <property type="evidence" value="ECO:0007669"/>
    <property type="project" value="TreeGrafter"/>
</dbReference>
<sequence length="310" mass="36323">MSHHDRKPWGLEEDDAIKCLVEEFGIKEWTMISKLLVSRYNIRGRTPKQCRERWHNHLDENIVKNYWTEEEEKIIFEFQTTHGNQWADIAKLLPGRTDNSIKNHFYSTIRRKIRWYNRTKPLQEKITLSIQDLIQNVELTKKILLIEDNRKRKINKSTEGLNLRRSIRIKSKSNLSIDCESIEDLHINHPHLGYIQCLTPSKIEDMSILEPLSPSCLANNDEGLKTPKSMFKFPEDSNINWDGYPSPVYAENLGTPTNKEVYTEYDNRLAPPEINTQILSPKGKGFVFPSYSPSSHFQHYYSPKHSQIAN</sequence>
<keyword evidence="4" id="KW-1185">Reference proteome</keyword>
<dbReference type="InterPro" id="IPR050560">
    <property type="entry name" value="MYB_TF"/>
</dbReference>
<dbReference type="PANTHER" id="PTHR45614:SF274">
    <property type="entry name" value="MYB-LIKE DNA-BINDING PROTEIN"/>
    <property type="match status" value="1"/>
</dbReference>
<reference evidence="3 4" key="1">
    <citation type="submission" date="2016-11" db="EMBL/GenBank/DDBJ databases">
        <title>The macronuclear genome of Stentor coeruleus: a giant cell with tiny introns.</title>
        <authorList>
            <person name="Slabodnick M."/>
            <person name="Ruby J.G."/>
            <person name="Reiff S.B."/>
            <person name="Swart E.C."/>
            <person name="Gosai S."/>
            <person name="Prabakaran S."/>
            <person name="Witkowska E."/>
            <person name="Larue G.E."/>
            <person name="Fisher S."/>
            <person name="Freeman R.M."/>
            <person name="Gunawardena J."/>
            <person name="Chu W."/>
            <person name="Stover N.A."/>
            <person name="Gregory B.D."/>
            <person name="Nowacki M."/>
            <person name="Derisi J."/>
            <person name="Roy S.W."/>
            <person name="Marshall W.F."/>
            <person name="Sood P."/>
        </authorList>
    </citation>
    <scope>NUCLEOTIDE SEQUENCE [LARGE SCALE GENOMIC DNA]</scope>
    <source>
        <strain evidence="3">WM001</strain>
    </source>
</reference>
<dbReference type="PROSITE" id="PS50090">
    <property type="entry name" value="MYB_LIKE"/>
    <property type="match status" value="2"/>
</dbReference>
<dbReference type="GO" id="GO:0005634">
    <property type="term" value="C:nucleus"/>
    <property type="evidence" value="ECO:0007669"/>
    <property type="project" value="TreeGrafter"/>
</dbReference>
<evidence type="ECO:0008006" key="5">
    <source>
        <dbReference type="Google" id="ProtNLM"/>
    </source>
</evidence>
<evidence type="ECO:0000313" key="4">
    <source>
        <dbReference type="Proteomes" id="UP000187209"/>
    </source>
</evidence>